<keyword evidence="3" id="KW-1185">Reference proteome</keyword>
<keyword evidence="1" id="KW-1133">Transmembrane helix</keyword>
<keyword evidence="1" id="KW-0812">Transmembrane</keyword>
<protein>
    <submittedName>
        <fullName evidence="2">Uncharacterized protein</fullName>
    </submittedName>
</protein>
<name>A0A1Z4C2K5_9GAMM</name>
<sequence length="126" mass="14326">MAVSLEKKLEEATVAKKRYRSLFVLASVALVLVLGIVYNNVVLDYAVLDNVTITRQAGTNSVKFQFDVIKPGRIDFNYGQAVLTDRKQVREGDGFNWSWTATGDTEVSVRSRQFIFPHWDSETFNF</sequence>
<dbReference type="AlphaFoldDB" id="A0A1Z4C2K5"/>
<dbReference type="RefSeq" id="WP_088620621.1">
    <property type="nucleotide sequence ID" value="NZ_CP022129.1"/>
</dbReference>
<gene>
    <name evidence="2" type="ORF">CEK71_17695</name>
</gene>
<accession>A0A1Z4C2K5</accession>
<reference evidence="2 3" key="1">
    <citation type="submission" date="2017-06" db="EMBL/GenBank/DDBJ databases">
        <title>Genome Sequencing of the methanotroph Methylovulum psychrotolerants str. HV10-M2 isolated from a high-altitude environment.</title>
        <authorList>
            <person name="Mateos-Rivera A."/>
        </authorList>
    </citation>
    <scope>NUCLEOTIDE SEQUENCE [LARGE SCALE GENOMIC DNA]</scope>
    <source>
        <strain evidence="2 3">HV10_M2</strain>
    </source>
</reference>
<organism evidence="2 3">
    <name type="scientific">Methylovulum psychrotolerans</name>
    <dbReference type="NCBI Taxonomy" id="1704499"/>
    <lineage>
        <taxon>Bacteria</taxon>
        <taxon>Pseudomonadati</taxon>
        <taxon>Pseudomonadota</taxon>
        <taxon>Gammaproteobacteria</taxon>
        <taxon>Methylococcales</taxon>
        <taxon>Methylococcaceae</taxon>
        <taxon>Methylovulum</taxon>
    </lineage>
</organism>
<dbReference type="OrthoDB" id="6735159at2"/>
<dbReference type="Proteomes" id="UP000197019">
    <property type="component" value="Chromosome"/>
</dbReference>
<evidence type="ECO:0000313" key="3">
    <source>
        <dbReference type="Proteomes" id="UP000197019"/>
    </source>
</evidence>
<dbReference type="EMBL" id="CP022129">
    <property type="protein sequence ID" value="ASF47751.1"/>
    <property type="molecule type" value="Genomic_DNA"/>
</dbReference>
<feature type="transmembrane region" description="Helical" evidence="1">
    <location>
        <begin position="21"/>
        <end position="38"/>
    </location>
</feature>
<proteinExistence type="predicted"/>
<dbReference type="KEGG" id="mpsy:CEK71_17695"/>
<evidence type="ECO:0000313" key="2">
    <source>
        <dbReference type="EMBL" id="ASF47751.1"/>
    </source>
</evidence>
<keyword evidence="1" id="KW-0472">Membrane</keyword>
<evidence type="ECO:0000256" key="1">
    <source>
        <dbReference type="SAM" id="Phobius"/>
    </source>
</evidence>